<keyword evidence="2" id="KW-0449">Lipoprotein</keyword>
<feature type="region of interest" description="Disordered" evidence="3">
    <location>
        <begin position="273"/>
        <end position="297"/>
    </location>
</feature>
<dbReference type="EMBL" id="CP027667">
    <property type="protein sequence ID" value="AVO48208.1"/>
    <property type="molecule type" value="Genomic_DNA"/>
</dbReference>
<keyword evidence="2" id="KW-0732">Signal</keyword>
<name>A0A2R3Q8V2_9BURK</name>
<dbReference type="PANTHER" id="PTHR30203">
    <property type="entry name" value="OUTER MEMBRANE CATION EFFLUX PROTEIN"/>
    <property type="match status" value="1"/>
</dbReference>
<gene>
    <name evidence="4" type="ORF">C6568_02250</name>
</gene>
<evidence type="ECO:0000313" key="5">
    <source>
        <dbReference type="Proteomes" id="UP000237925"/>
    </source>
</evidence>
<dbReference type="InterPro" id="IPR010131">
    <property type="entry name" value="MdtP/NodT-like"/>
</dbReference>
<dbReference type="Gene3D" id="2.20.200.10">
    <property type="entry name" value="Outer membrane efflux proteins (OEP)"/>
    <property type="match status" value="1"/>
</dbReference>
<keyword evidence="2" id="KW-1134">Transmembrane beta strand</keyword>
<keyword evidence="2" id="KW-0812">Transmembrane</keyword>
<evidence type="ECO:0000256" key="3">
    <source>
        <dbReference type="SAM" id="MobiDB-lite"/>
    </source>
</evidence>
<keyword evidence="5" id="KW-1185">Reference proteome</keyword>
<evidence type="ECO:0000256" key="1">
    <source>
        <dbReference type="ARBA" id="ARBA00007613"/>
    </source>
</evidence>
<dbReference type="AlphaFoldDB" id="A0A2R3Q8V2"/>
<dbReference type="Pfam" id="PF02321">
    <property type="entry name" value="OEP"/>
    <property type="match status" value="2"/>
</dbReference>
<accession>A0A2R3Q8V2</accession>
<feature type="region of interest" description="Disordered" evidence="3">
    <location>
        <begin position="106"/>
        <end position="125"/>
    </location>
</feature>
<evidence type="ECO:0000256" key="2">
    <source>
        <dbReference type="RuleBase" id="RU362097"/>
    </source>
</evidence>
<dbReference type="KEGG" id="mela:C6568_02250"/>
<comment type="similarity">
    <text evidence="1 2">Belongs to the outer membrane factor (OMF) (TC 1.B.17) family.</text>
</comment>
<sequence>MPSLTLSRAPLLLTAPLLLSACMSLAPPHQAPALPVPATFDAAAPGPAPLLPGGSGTSFVLDARLRTLLGMALADNRDLRVAVLAVERARAQYGIAQAERLPTLNAGASASRTRTADDLTPAGRGNTASQYSASIGLASWEIDFWGRVRNLNEAALQEFLRSQANRDSARIALGAEVMLTWLNLDADARRLHLARATLATRERQLELTRRTHELGAASGLTLAQVQTTVDSARVDAAAFETLVARGRNALALLIGNPVPDNLLPASVTAPAPPLRSDVAQGEAPRLQAAPEPATALPDLPAGAPSQLLLARPDVRAAEHALAASNAQIGVARAAFFPSITLTASAGTASNELSGLFAGGNGIWSFAPQIRLPIFDAGRNQANLRVAEVARETALAQYERVIQVAFREVMDALADRATLDERLAAQRSLAAAAQRALELSQARFRLGADNYLAVLDAERALYAAQQGLIGLRLAEQANRVALFRALGGQWQAQAGAPAELSKP</sequence>
<dbReference type="InterPro" id="IPR003423">
    <property type="entry name" value="OMP_efflux"/>
</dbReference>
<feature type="signal peptide" evidence="2">
    <location>
        <begin position="1"/>
        <end position="26"/>
    </location>
</feature>
<comment type="subcellular location">
    <subcellularLocation>
        <location evidence="2">Cell membrane</location>
        <topology evidence="2">Lipid-anchor</topology>
    </subcellularLocation>
</comment>
<protein>
    <submittedName>
        <fullName evidence="4">Transporter</fullName>
    </submittedName>
</protein>
<feature type="chain" id="PRO_5015215114" evidence="2">
    <location>
        <begin position="27"/>
        <end position="502"/>
    </location>
</feature>
<dbReference type="Proteomes" id="UP000237925">
    <property type="component" value="Chromosome"/>
</dbReference>
<organism evidence="4 5">
    <name type="scientific">Melaminivora suipulveris</name>
    <dbReference type="NCBI Taxonomy" id="2109913"/>
    <lineage>
        <taxon>Bacteria</taxon>
        <taxon>Pseudomonadati</taxon>
        <taxon>Pseudomonadota</taxon>
        <taxon>Betaproteobacteria</taxon>
        <taxon>Burkholderiales</taxon>
        <taxon>Comamonadaceae</taxon>
        <taxon>Melaminivora</taxon>
    </lineage>
</organism>
<dbReference type="GO" id="GO:0015562">
    <property type="term" value="F:efflux transmembrane transporter activity"/>
    <property type="evidence" value="ECO:0007669"/>
    <property type="project" value="InterPro"/>
</dbReference>
<proteinExistence type="inferred from homology"/>
<dbReference type="NCBIfam" id="TIGR01845">
    <property type="entry name" value="outer_NodT"/>
    <property type="match status" value="1"/>
</dbReference>
<evidence type="ECO:0000313" key="4">
    <source>
        <dbReference type="EMBL" id="AVO48208.1"/>
    </source>
</evidence>
<dbReference type="OrthoDB" id="9770517at2"/>
<dbReference type="GO" id="GO:0005886">
    <property type="term" value="C:plasma membrane"/>
    <property type="evidence" value="ECO:0007669"/>
    <property type="project" value="UniProtKB-SubCell"/>
</dbReference>
<keyword evidence="2" id="KW-0564">Palmitate</keyword>
<reference evidence="4 5" key="1">
    <citation type="submission" date="2018-03" db="EMBL/GenBank/DDBJ databases">
        <title>Genome sequencing of Melaminivora sp.</title>
        <authorList>
            <person name="Kim S.-J."/>
            <person name="Heo J."/>
            <person name="Ahn J.-H."/>
            <person name="Kwon S.-W."/>
        </authorList>
    </citation>
    <scope>NUCLEOTIDE SEQUENCE [LARGE SCALE GENOMIC DNA]</scope>
    <source>
        <strain evidence="4 5">SC2-9</strain>
    </source>
</reference>
<dbReference type="PANTHER" id="PTHR30203:SF32">
    <property type="entry name" value="CATION EFFLUX SYSTEM PROTEIN CUSC"/>
    <property type="match status" value="1"/>
</dbReference>
<dbReference type="SUPFAM" id="SSF56954">
    <property type="entry name" value="Outer membrane efflux proteins (OEP)"/>
    <property type="match status" value="1"/>
</dbReference>
<keyword evidence="2" id="KW-0472">Membrane</keyword>
<dbReference type="Gene3D" id="1.20.1600.10">
    <property type="entry name" value="Outer membrane efflux proteins (OEP)"/>
    <property type="match status" value="1"/>
</dbReference>